<dbReference type="EMBL" id="MWPV01000004">
    <property type="protein sequence ID" value="OUL57304.1"/>
    <property type="molecule type" value="Genomic_DNA"/>
</dbReference>
<feature type="transmembrane region" description="Helical" evidence="1">
    <location>
        <begin position="158"/>
        <end position="178"/>
    </location>
</feature>
<evidence type="ECO:0000313" key="3">
    <source>
        <dbReference type="Proteomes" id="UP000194841"/>
    </source>
</evidence>
<organism evidence="2 3">
    <name type="scientific">Pseudoalteromonas ulvae</name>
    <dbReference type="NCBI Taxonomy" id="107327"/>
    <lineage>
        <taxon>Bacteria</taxon>
        <taxon>Pseudomonadati</taxon>
        <taxon>Pseudomonadota</taxon>
        <taxon>Gammaproteobacteria</taxon>
        <taxon>Alteromonadales</taxon>
        <taxon>Pseudoalteromonadaceae</taxon>
        <taxon>Pseudoalteromonas</taxon>
    </lineage>
</organism>
<proteinExistence type="predicted"/>
<keyword evidence="3" id="KW-1185">Reference proteome</keyword>
<dbReference type="Proteomes" id="UP000194841">
    <property type="component" value="Unassembled WGS sequence"/>
</dbReference>
<keyword evidence="1" id="KW-0812">Transmembrane</keyword>
<gene>
    <name evidence="2" type="ORF">B1199_14155</name>
</gene>
<keyword evidence="1" id="KW-0472">Membrane</keyword>
<evidence type="ECO:0000256" key="1">
    <source>
        <dbReference type="SAM" id="Phobius"/>
    </source>
</evidence>
<reference evidence="2 3" key="1">
    <citation type="submission" date="2017-02" db="EMBL/GenBank/DDBJ databases">
        <title>Pseudoalteromonas ulvae TC14 Genome.</title>
        <authorList>
            <person name="Molmeret M."/>
        </authorList>
    </citation>
    <scope>NUCLEOTIDE SEQUENCE [LARGE SCALE GENOMIC DNA]</scope>
    <source>
        <strain evidence="2">TC14</strain>
    </source>
</reference>
<evidence type="ECO:0000313" key="2">
    <source>
        <dbReference type="EMBL" id="OUL57304.1"/>
    </source>
</evidence>
<comment type="caution">
    <text evidence="2">The sequence shown here is derived from an EMBL/GenBank/DDBJ whole genome shotgun (WGS) entry which is preliminary data.</text>
</comment>
<accession>A0A244CNX8</accession>
<feature type="transmembrane region" description="Helical" evidence="1">
    <location>
        <begin position="208"/>
        <end position="228"/>
    </location>
</feature>
<dbReference type="AlphaFoldDB" id="A0A244CNX8"/>
<keyword evidence="1" id="KW-1133">Transmembrane helix</keyword>
<sequence length="271" mass="31362">MTTMKLFIIAIVTFIFAWVIDTHVAAPETSKPFANSAQYSNTDTPYPFEVTRDGQMIRFEVRGRLPLNSWKSIDIEVFDSEGNYLFAYTDELWAESGRDSEGSWTEYHTQVHLDQRFPKKGMYQAFITDNSSSKQASQQSSFHFRILTIRGDAGKMNIILWLSGLVAGFCLLVFIHRLEQEKNEIEYKPIKRLTTKQLDAMKTAPMKVWPILLLFFIPTLLTSVWAYSDDEDEINWLSYSYRHNHIYVDRELREHSVASAQFRTGGSRGGK</sequence>
<name>A0A244CNX8_PSEDV</name>
<dbReference type="OrthoDB" id="8354133at2"/>
<protein>
    <submittedName>
        <fullName evidence="2">Uncharacterized protein</fullName>
    </submittedName>
</protein>